<feature type="repeat" description="ANK" evidence="3">
    <location>
        <begin position="100"/>
        <end position="132"/>
    </location>
</feature>
<evidence type="ECO:0000256" key="3">
    <source>
        <dbReference type="PROSITE-ProRule" id="PRU00023"/>
    </source>
</evidence>
<dbReference type="Gene3D" id="1.25.40.20">
    <property type="entry name" value="Ankyrin repeat-containing domain"/>
    <property type="match status" value="4"/>
</dbReference>
<protein>
    <submittedName>
        <fullName evidence="4">Ankyrin repeat domain-containing protein</fullName>
    </submittedName>
</protein>
<dbReference type="InterPro" id="IPR002110">
    <property type="entry name" value="Ankyrin_rpt"/>
</dbReference>
<keyword evidence="2 3" id="KW-0040">ANK repeat</keyword>
<proteinExistence type="predicted"/>
<reference evidence="4 5" key="1">
    <citation type="submission" date="2024-04" db="EMBL/GenBank/DDBJ databases">
        <title>Luteolibacter sp. isolated from soil.</title>
        <authorList>
            <person name="An J."/>
        </authorList>
    </citation>
    <scope>NUCLEOTIDE SEQUENCE [LARGE SCALE GENOMIC DNA]</scope>
    <source>
        <strain evidence="4 5">Y139</strain>
    </source>
</reference>
<name>A0ABU9B112_9BACT</name>
<sequence>MAEAARAGDLKQVTKLLDAGLPVSAVLAPDDYKGEAPKYQAIHLAAYRRHVAVVRLLLDRGANVNARDSYGTTPLQSSGDLETARFLFSRGAKVVVDGDAGGGCINSAAAQGDISMIRFFLNHGAKINALEKITGHRPMHSAVFASGPDGIVGTCTYLLEHGADPRSKTGRVEFDSPAGQEPLHLLASRQTSDITEEVKAAELLIRHGASVTAVDAKGQQPLHVAGHKEMVSLLLANGAPVNPCDNEQRQPIHRFVFFPDGEMIKVLLDHGADIDALDGDGNTALDIAALCGNDHVIKVLLARGARPTQKTIKTLIESEGVDSSTARLLRSARFRVGRLAGQ</sequence>
<dbReference type="RefSeq" id="WP_341407475.1">
    <property type="nucleotide sequence ID" value="NZ_JBBUKT010000013.1"/>
</dbReference>
<dbReference type="SUPFAM" id="SSF48403">
    <property type="entry name" value="Ankyrin repeat"/>
    <property type="match status" value="1"/>
</dbReference>
<feature type="repeat" description="ANK" evidence="3">
    <location>
        <begin position="37"/>
        <end position="69"/>
    </location>
</feature>
<dbReference type="EMBL" id="JBBUKT010000013">
    <property type="protein sequence ID" value="MEK7953709.1"/>
    <property type="molecule type" value="Genomic_DNA"/>
</dbReference>
<dbReference type="PANTHER" id="PTHR24126">
    <property type="entry name" value="ANKYRIN REPEAT, PH AND SEC7 DOMAIN CONTAINING PROTEIN SECG-RELATED"/>
    <property type="match status" value="1"/>
</dbReference>
<evidence type="ECO:0000256" key="1">
    <source>
        <dbReference type="ARBA" id="ARBA00022737"/>
    </source>
</evidence>
<evidence type="ECO:0000313" key="4">
    <source>
        <dbReference type="EMBL" id="MEK7953709.1"/>
    </source>
</evidence>
<dbReference type="InterPro" id="IPR036770">
    <property type="entry name" value="Ankyrin_rpt-contain_sf"/>
</dbReference>
<dbReference type="PROSITE" id="PS50297">
    <property type="entry name" value="ANK_REP_REGION"/>
    <property type="match status" value="3"/>
</dbReference>
<keyword evidence="1" id="KW-0677">Repeat</keyword>
<comment type="caution">
    <text evidence="4">The sequence shown here is derived from an EMBL/GenBank/DDBJ whole genome shotgun (WGS) entry which is preliminary data.</text>
</comment>
<evidence type="ECO:0000313" key="5">
    <source>
        <dbReference type="Proteomes" id="UP001371305"/>
    </source>
</evidence>
<dbReference type="Proteomes" id="UP001371305">
    <property type="component" value="Unassembled WGS sequence"/>
</dbReference>
<accession>A0ABU9B112</accession>
<organism evidence="4 5">
    <name type="scientific">Luteolibacter soli</name>
    <dbReference type="NCBI Taxonomy" id="3135280"/>
    <lineage>
        <taxon>Bacteria</taxon>
        <taxon>Pseudomonadati</taxon>
        <taxon>Verrucomicrobiota</taxon>
        <taxon>Verrucomicrobiia</taxon>
        <taxon>Verrucomicrobiales</taxon>
        <taxon>Verrucomicrobiaceae</taxon>
        <taxon>Luteolibacter</taxon>
    </lineage>
</organism>
<dbReference type="PROSITE" id="PS50088">
    <property type="entry name" value="ANK_REPEAT"/>
    <property type="match status" value="5"/>
</dbReference>
<keyword evidence="5" id="KW-1185">Reference proteome</keyword>
<dbReference type="PANTHER" id="PTHR24126:SF14">
    <property type="entry name" value="ANK_REP_REGION DOMAIN-CONTAINING PROTEIN"/>
    <property type="match status" value="1"/>
</dbReference>
<gene>
    <name evidence="4" type="ORF">WKV53_24550</name>
</gene>
<dbReference type="SMART" id="SM00248">
    <property type="entry name" value="ANK"/>
    <property type="match status" value="8"/>
</dbReference>
<evidence type="ECO:0000256" key="2">
    <source>
        <dbReference type="ARBA" id="ARBA00023043"/>
    </source>
</evidence>
<feature type="repeat" description="ANK" evidence="3">
    <location>
        <begin position="247"/>
        <end position="279"/>
    </location>
</feature>
<dbReference type="Pfam" id="PF12796">
    <property type="entry name" value="Ank_2"/>
    <property type="match status" value="2"/>
</dbReference>
<feature type="repeat" description="ANK" evidence="3">
    <location>
        <begin position="280"/>
        <end position="312"/>
    </location>
</feature>
<feature type="repeat" description="ANK" evidence="3">
    <location>
        <begin position="178"/>
        <end position="216"/>
    </location>
</feature>